<dbReference type="GO" id="GO:0016462">
    <property type="term" value="F:pyrophosphatase activity"/>
    <property type="evidence" value="ECO:0007669"/>
    <property type="project" value="UniProtKB-ARBA"/>
</dbReference>
<organism evidence="2">
    <name type="scientific">Xenopus tropicalis</name>
    <name type="common">Western clawed frog</name>
    <name type="synonym">Silurana tropicalis</name>
    <dbReference type="NCBI Taxonomy" id="8364"/>
    <lineage>
        <taxon>Eukaryota</taxon>
        <taxon>Metazoa</taxon>
        <taxon>Chordata</taxon>
        <taxon>Craniata</taxon>
        <taxon>Vertebrata</taxon>
        <taxon>Euteleostomi</taxon>
        <taxon>Amphibia</taxon>
        <taxon>Batrachia</taxon>
        <taxon>Anura</taxon>
        <taxon>Pipoidea</taxon>
        <taxon>Pipidae</taxon>
        <taxon>Xenopodinae</taxon>
        <taxon>Xenopus</taxon>
        <taxon>Silurana</taxon>
    </lineage>
</organism>
<protein>
    <recommendedName>
        <fullName evidence="1">CYTH domain-containing protein</fullName>
    </recommendedName>
</protein>
<dbReference type="PANTHER" id="PTHR21028:SF2">
    <property type="entry name" value="CYTH DOMAIN-CONTAINING PROTEIN"/>
    <property type="match status" value="1"/>
</dbReference>
<dbReference type="CDD" id="cd07890">
    <property type="entry name" value="CYTH-like_AC_IV-like"/>
    <property type="match status" value="1"/>
</dbReference>
<dbReference type="InterPro" id="IPR023577">
    <property type="entry name" value="CYTH_domain"/>
</dbReference>
<dbReference type="InParanoid" id="A0A803JMW0"/>
<proteinExistence type="predicted"/>
<dbReference type="PROSITE" id="PS51707">
    <property type="entry name" value="CYTH"/>
    <property type="match status" value="1"/>
</dbReference>
<dbReference type="Bgee" id="ENSXETG00000040953">
    <property type="expression patterns" value="Expressed in ovary and 9 other cell types or tissues"/>
</dbReference>
<dbReference type="InterPro" id="IPR033469">
    <property type="entry name" value="CYTH-like_dom_sf"/>
</dbReference>
<dbReference type="SMART" id="SM01118">
    <property type="entry name" value="CYTH"/>
    <property type="match status" value="1"/>
</dbReference>
<evidence type="ECO:0000259" key="1">
    <source>
        <dbReference type="PROSITE" id="PS51707"/>
    </source>
</evidence>
<dbReference type="InterPro" id="IPR008173">
    <property type="entry name" value="Adenylyl_cyclase_CyaB"/>
</dbReference>
<dbReference type="PANTHER" id="PTHR21028">
    <property type="entry name" value="SI:CH211-156B7.4"/>
    <property type="match status" value="1"/>
</dbReference>
<feature type="domain" description="CYTH" evidence="1">
    <location>
        <begin position="41"/>
        <end position="208"/>
    </location>
</feature>
<dbReference type="AlphaFoldDB" id="A0A803JMW0"/>
<reference evidence="2" key="1">
    <citation type="journal article" date="2010" name="Science">
        <title>The genome of the Western clawed frog Xenopus tropicalis.</title>
        <authorList>
            <person name="Hellsten U."/>
            <person name="Harland R.M."/>
            <person name="Gilchrist M.J."/>
            <person name="Hendrix D."/>
            <person name="Jurka J."/>
            <person name="Kapitonov V."/>
            <person name="Ovcharenko I."/>
            <person name="Putnam N.H."/>
            <person name="Shu S."/>
            <person name="Taher L."/>
            <person name="Blitz I.L."/>
            <person name="Blumberg B."/>
            <person name="Dichmann D.S."/>
            <person name="Dubchak I."/>
            <person name="Amaya E."/>
            <person name="Detter J.C."/>
            <person name="Fletcher R."/>
            <person name="Gerhard D.S."/>
            <person name="Goodstein D."/>
            <person name="Graves T."/>
            <person name="Grigoriev I.V."/>
            <person name="Grimwood J."/>
            <person name="Kawashima T."/>
            <person name="Lindquist E."/>
            <person name="Lucas S.M."/>
            <person name="Mead P.E."/>
            <person name="Mitros T."/>
            <person name="Ogino H."/>
            <person name="Ohta Y."/>
            <person name="Poliakov A.V."/>
            <person name="Pollet N."/>
            <person name="Robert J."/>
            <person name="Salamov A."/>
            <person name="Sater A.K."/>
            <person name="Schmutz J."/>
            <person name="Terry A."/>
            <person name="Vize P.D."/>
            <person name="Warren W.C."/>
            <person name="Wells D."/>
            <person name="Wills A."/>
            <person name="Wilson R.K."/>
            <person name="Zimmerman L.B."/>
            <person name="Zorn A.M."/>
            <person name="Grainger R."/>
            <person name="Grammer T."/>
            <person name="Khokha M.K."/>
            <person name="Richardson P.M."/>
            <person name="Rokhsar D.S."/>
        </authorList>
    </citation>
    <scope>NUCLEOTIDE SEQUENCE [LARGE SCALE GENOMIC DNA]</scope>
    <source>
        <strain evidence="2">Nigerian</strain>
    </source>
</reference>
<name>A0A803JMW0_XENTR</name>
<sequence length="228" mass="25925">MGCMYFWREFDSFEVSVSALKRHQLLETVARKTHFYVLKMPRNVEIKARVRDWERTLQECCNQSKTPGELIKQRDVFFNSSHGRLKLRDFQDGQGQLIYYNRPDLVGPKLSDYSISNTTDPADLERVLTQALGVRGSVVKERLLFLVGQTRIHLDKVQSLGNFLELEVVLTDSQTLGDGDNIAQDLMTKLGIQPDDLMTGAYMDLLQGQHTGPSSLPTDCELVQTVDN</sequence>
<reference evidence="2" key="2">
    <citation type="submission" date="2021-03" db="UniProtKB">
        <authorList>
            <consortium name="Ensembl"/>
        </authorList>
    </citation>
    <scope>IDENTIFICATION</scope>
</reference>
<dbReference type="Ensembl" id="ENSXETT00000118945">
    <property type="protein sequence ID" value="ENSXETP00000109299"/>
    <property type="gene ID" value="ENSXETG00000040953"/>
</dbReference>
<evidence type="ECO:0000313" key="2">
    <source>
        <dbReference type="Ensembl" id="ENSXETP00000109299"/>
    </source>
</evidence>
<dbReference type="SUPFAM" id="SSF55154">
    <property type="entry name" value="CYTH-like phosphatases"/>
    <property type="match status" value="1"/>
</dbReference>
<dbReference type="GeneTree" id="ENSGT00390000003014"/>
<dbReference type="Gene3D" id="2.40.320.10">
    <property type="entry name" value="Hypothetical Protein Pfu-838710-001"/>
    <property type="match status" value="1"/>
</dbReference>
<accession>A0A803JMW0</accession>
<dbReference type="Pfam" id="PF01928">
    <property type="entry name" value="CYTH"/>
    <property type="match status" value="1"/>
</dbReference>